<organism evidence="1">
    <name type="scientific">Ixodes ricinus</name>
    <name type="common">Common tick</name>
    <name type="synonym">Acarus ricinus</name>
    <dbReference type="NCBI Taxonomy" id="34613"/>
    <lineage>
        <taxon>Eukaryota</taxon>
        <taxon>Metazoa</taxon>
        <taxon>Ecdysozoa</taxon>
        <taxon>Arthropoda</taxon>
        <taxon>Chelicerata</taxon>
        <taxon>Arachnida</taxon>
        <taxon>Acari</taxon>
        <taxon>Parasitiformes</taxon>
        <taxon>Ixodida</taxon>
        <taxon>Ixodoidea</taxon>
        <taxon>Ixodidae</taxon>
        <taxon>Ixodinae</taxon>
        <taxon>Ixodes</taxon>
    </lineage>
</organism>
<proteinExistence type="predicted"/>
<evidence type="ECO:0000313" key="1">
    <source>
        <dbReference type="EMBL" id="MXU92843.1"/>
    </source>
</evidence>
<accession>A0A6B0USW5</accession>
<dbReference type="AlphaFoldDB" id="A0A6B0USW5"/>
<reference evidence="1" key="1">
    <citation type="submission" date="2019-12" db="EMBL/GenBank/DDBJ databases">
        <title>An insight into the sialome of adult female Ixodes ricinus ticks feeding for 6 days.</title>
        <authorList>
            <person name="Perner J."/>
            <person name="Ribeiro J.M.C."/>
        </authorList>
    </citation>
    <scope>NUCLEOTIDE SEQUENCE</scope>
    <source>
        <strain evidence="1">Semi-engorged</strain>
        <tissue evidence="1">Salivary glands</tissue>
    </source>
</reference>
<protein>
    <submittedName>
        <fullName evidence="1">Uncharacterized protein</fullName>
    </submittedName>
</protein>
<name>A0A6B0USW5_IXORI</name>
<dbReference type="EMBL" id="GIFC01010760">
    <property type="protein sequence ID" value="MXU92843.1"/>
    <property type="molecule type" value="Transcribed_RNA"/>
</dbReference>
<sequence>MPLASCTGTCLLVARFGGGSSKHDLSPHLEKDDGCSDSSVEALHLVVGRHVNPASPTVDSQLVRLSAQTLRFATDNQNAGPSRRVCHCGVLVARQDDLPTGFELRGIPVGPVHPQFLAITGLHHKADIFLVLRILVRK</sequence>